<reference evidence="1" key="1">
    <citation type="submission" date="2019-04" db="EMBL/GenBank/DDBJ databases">
        <authorList>
            <person name="Yu Z."/>
            <person name="Deng C."/>
        </authorList>
    </citation>
    <scope>NUCLEOTIDE SEQUENCE</scope>
</reference>
<accession>A0A4Y5MZ42</accession>
<evidence type="ECO:0000313" key="1">
    <source>
        <dbReference type="EMBL" id="QCW06835.1"/>
    </source>
</evidence>
<keyword evidence="1" id="KW-0496">Mitochondrion</keyword>
<gene>
    <name evidence="1" type="primary">orf100</name>
</gene>
<organism evidence="1">
    <name type="scientific">Dactylella tenuis</name>
    <dbReference type="NCBI Taxonomy" id="383872"/>
    <lineage>
        <taxon>Eukaryota</taxon>
        <taxon>Fungi</taxon>
        <taxon>Dikarya</taxon>
        <taxon>Ascomycota</taxon>
        <taxon>Pezizomycotina</taxon>
        <taxon>Orbiliomycetes</taxon>
        <taxon>Orbiliales</taxon>
        <taxon>Orbiliaceae</taxon>
        <taxon>Dactylella</taxon>
    </lineage>
</organism>
<sequence>MNSTIYLKIISSYVNYSFKLKIYNKPREAHKLKFRLINWYFLSKAIRVYLNTSFAHEHHLLFALLQLKSQIIIISRPPAQRAGGWHPKKKIFFGCLSLYI</sequence>
<protein>
    <submittedName>
        <fullName evidence="1">Uncharacterized protein</fullName>
    </submittedName>
</protein>
<name>A0A4Y5MZ42_9PEZI</name>
<dbReference type="GeneID" id="40512586"/>
<dbReference type="AlphaFoldDB" id="A0A4Y5MZ42"/>
<dbReference type="RefSeq" id="YP_009663697.1">
    <property type="nucleotide sequence ID" value="NC_042947.1"/>
</dbReference>
<proteinExistence type="predicted"/>
<geneLocation type="mitochondrion" evidence="1"/>
<dbReference type="EMBL" id="MK820634">
    <property type="protein sequence ID" value="QCW06835.1"/>
    <property type="molecule type" value="Genomic_DNA"/>
</dbReference>